<dbReference type="Pfam" id="PF12951">
    <property type="entry name" value="PATR"/>
    <property type="match status" value="1"/>
</dbReference>
<feature type="compositionally biased region" description="Polar residues" evidence="12">
    <location>
        <begin position="1552"/>
        <end position="1570"/>
    </location>
</feature>
<evidence type="ECO:0000256" key="6">
    <source>
        <dbReference type="ARBA" id="ARBA00022737"/>
    </source>
</evidence>
<dbReference type="InterPro" id="IPR050174">
    <property type="entry name" value="Protocadherin/Cadherin-CA"/>
</dbReference>
<keyword evidence="2" id="KW-1003">Cell membrane</keyword>
<dbReference type="PANTHER" id="PTHR24028:SF328">
    <property type="entry name" value="CADHERIN-3"/>
    <property type="match status" value="1"/>
</dbReference>
<evidence type="ECO:0000256" key="12">
    <source>
        <dbReference type="SAM" id="MobiDB-lite"/>
    </source>
</evidence>
<dbReference type="SUPFAM" id="SSF49313">
    <property type="entry name" value="Cadherin-like"/>
    <property type="match status" value="2"/>
</dbReference>
<evidence type="ECO:0000313" key="14">
    <source>
        <dbReference type="EMBL" id="TCP10971.1"/>
    </source>
</evidence>
<evidence type="ECO:0000256" key="5">
    <source>
        <dbReference type="ARBA" id="ARBA00022729"/>
    </source>
</evidence>
<feature type="domain" description="Cadherin" evidence="13">
    <location>
        <begin position="1384"/>
        <end position="1507"/>
    </location>
</feature>
<keyword evidence="9" id="KW-1133">Transmembrane helix</keyword>
<dbReference type="GO" id="GO:0005509">
    <property type="term" value="F:calcium ion binding"/>
    <property type="evidence" value="ECO:0007669"/>
    <property type="project" value="InterPro"/>
</dbReference>
<keyword evidence="10" id="KW-0472">Membrane</keyword>
<dbReference type="PROSITE" id="PS50268">
    <property type="entry name" value="CADHERIN_2"/>
    <property type="match status" value="4"/>
</dbReference>
<feature type="domain" description="Cadherin" evidence="13">
    <location>
        <begin position="1162"/>
        <end position="1260"/>
    </location>
</feature>
<feature type="region of interest" description="Disordered" evidence="12">
    <location>
        <begin position="1497"/>
        <end position="1578"/>
    </location>
</feature>
<dbReference type="SMART" id="SM00736">
    <property type="entry name" value="CADG"/>
    <property type="match status" value="2"/>
</dbReference>
<accession>A0A4R2MWV2</accession>
<evidence type="ECO:0000256" key="9">
    <source>
        <dbReference type="ARBA" id="ARBA00022989"/>
    </source>
</evidence>
<dbReference type="RefSeq" id="WP_119014868.1">
    <property type="nucleotide sequence ID" value="NZ_QXNC01000060.1"/>
</dbReference>
<dbReference type="InterPro" id="IPR015919">
    <property type="entry name" value="Cadherin-like_sf"/>
</dbReference>
<dbReference type="InterPro" id="IPR011050">
    <property type="entry name" value="Pectin_lyase_fold/virulence"/>
</dbReference>
<feature type="compositionally biased region" description="Acidic residues" evidence="12">
    <location>
        <begin position="1512"/>
        <end position="1525"/>
    </location>
</feature>
<dbReference type="InterPro" id="IPR038255">
    <property type="entry name" value="PBS_linker_sf"/>
</dbReference>
<dbReference type="PRINTS" id="PR00205">
    <property type="entry name" value="CADHERIN"/>
</dbReference>
<dbReference type="NCBIfam" id="TIGR02601">
    <property type="entry name" value="autotrns_rpt"/>
    <property type="match status" value="1"/>
</dbReference>
<evidence type="ECO:0000256" key="3">
    <source>
        <dbReference type="ARBA" id="ARBA00022692"/>
    </source>
</evidence>
<dbReference type="GO" id="GO:0007156">
    <property type="term" value="P:homophilic cell adhesion via plasma membrane adhesion molecules"/>
    <property type="evidence" value="ECO:0007669"/>
    <property type="project" value="InterPro"/>
</dbReference>
<keyword evidence="6" id="KW-0677">Repeat</keyword>
<evidence type="ECO:0000256" key="7">
    <source>
        <dbReference type="ARBA" id="ARBA00022837"/>
    </source>
</evidence>
<dbReference type="InterPro" id="IPR013425">
    <property type="entry name" value="Autotrns_rpt"/>
</dbReference>
<dbReference type="SMART" id="SM00112">
    <property type="entry name" value="CA"/>
    <property type="match status" value="3"/>
</dbReference>
<dbReference type="SUPFAM" id="SSF69318">
    <property type="entry name" value="Integrin alpha N-terminal domain"/>
    <property type="match status" value="1"/>
</dbReference>
<feature type="domain" description="Cadherin" evidence="13">
    <location>
        <begin position="1822"/>
        <end position="1926"/>
    </location>
</feature>
<dbReference type="InterPro" id="IPR032812">
    <property type="entry name" value="SbsA_Ig"/>
</dbReference>
<keyword evidence="3" id="KW-0812">Transmembrane</keyword>
<proteinExistence type="predicted"/>
<comment type="caution">
    <text evidence="14">The sequence shown here is derived from an EMBL/GenBank/DDBJ whole genome shotgun (WGS) entry which is preliminary data.</text>
</comment>
<evidence type="ECO:0000256" key="10">
    <source>
        <dbReference type="ARBA" id="ARBA00023136"/>
    </source>
</evidence>
<dbReference type="PANTHER" id="PTHR24028">
    <property type="entry name" value="CADHERIN-87A"/>
    <property type="match status" value="1"/>
</dbReference>
<evidence type="ECO:0000256" key="8">
    <source>
        <dbReference type="ARBA" id="ARBA00022889"/>
    </source>
</evidence>
<name>A0A4R2MWV2_9BURK</name>
<dbReference type="InterPro" id="IPR028994">
    <property type="entry name" value="Integrin_alpha_N"/>
</dbReference>
<sequence length="2198" mass="221883">MTDIATTASPARSIVFIDSRVQDAATLLQGLDPGTEVVFLQAGQDGLAQMAAHLQGRTGLDAIHVISHGAQGRVQLGNLMLDQAALDAQQATLATIGDSLSAGGDILLYGCDVGRGESGARLLASLAQATGADVAGSNDLTGSSAAGGNAVLEVIIGTVSAKAAVHAQAWEEFGTVLAQSFSPGALPLSDSGTTNFSFVQVGDFDSDGDIDILTQEGGVATAVTLWRNDGAGSFSSSQAIPAGVTGLNISFSSVRVADYDNDGDLDYYQRITGAGNDLYYGNNDAPPTLTSFTPPANGTANANDNLVLTFSHSTTLSKGTGTISIRIDNGDGNYGNDTVFEAFVASDARVSLSGNATASTVSINPNGSFDPGTSYYVVIEPDAFVDSDGKGFVTRVGDRFHAGLPDPALTRAGNSLDPLADRTVMSFIFANSAPALTNLNGDSVAWAGVGNTVTLDVSSNTVLADTELGALNSGNGDWSGASLTVQRAGSAVSADVLGFNTSGSLFTVSGANLQMAGLTFATYTYTGGVLNISFTSSDTAATTALVNDVARHITYGNDTPTGDAALRFTLSDGTASATADVTVTSDTIYVTNATDTATIDPSNGVSLSEAIAIAAGATGSQTIVFAPSLAGQTLTLAGNVALNESLTLDLSAASGVTLSGSTLTVGAGATLTVVNGAGNTATIDTALAGTGALVKSGAGALTLSGSNNSHTGSVDVNAGTLNASGGAAIGDTSAVTVNSGGTLGGSGSIGGNVTISNGATLSPGGGAGTGVLTINGNLSMQAGSTLAAQINGTTAGTGYDQVVVNGAADVTGATLSVTHGYVPGPGDSYVLIANDAADAVTGTFSGLAQAGTLAAGGNGTVLRASYAGGDGNDFTLRAPVNDAPVATTSGGTTVFTEGANVTSTPVVVDSGITLADADNATLASATVAITGNFRSGEDLLAFSNDSSTMGNVAASYDAATGVLTLTSAGASATLAEWQAALRAVTYTNTSDTPDTANRTLTLVVNDGSTNSVAVTKTISVTAVNDAPSLTDAGGTLAFTEGDAATMIDSTLTLSDADDSNLASATVTISTGYVSSEDVLAFTAQNGISGSWNSSTGVLTLSGSATKAHYEAALESVTYQNTNTDNPNTGNRTVTWVVNDGSASSTGVSSTITVAAGNDAPTDIAITNASVNQSGGANVTVGTLSTTDTDTGDTFTYSLVAGTGDTDNASFNLSGSSLRANNAANLAAGSYLVRVQTKDSANATYEEALTITVVDDVAPTFSSATPADDATNIAVNASPALVFSENIAFGTGNITLYNVTDSTTVETFDVTTAQGSGDGKVAISGKTLTLNPTDALFAGKQYAIQIDATALKDSANNAFAGIADNTTYNFTAASNAAPVITSNGGNDAAAISIPENTTAVTTVTATDADSNTLTYSILAPEGLISGRTLAAIPQNDDAQKFQIDPHSGALRFISAPDFESPQDQGDTVGNNTYVVTVKVSDGKGGTDYQRLTVTVTDVAEGGGEPPPPPPPADNDDDGVSAEEEDSIPGIPPQDGGPAVAGDGNGDGIKDSEQSQVTSLNFRQTSSVSNQPGAPKTPVTLVVGSQNGQVGSNAGNVQITSIGQQDAPDDLPEGFNAPLGLLSFTATVATQGSTGSFSFYLDGALGINGYFKQNTSGAWVNLADPANGGRVVNENGKTRLDFVIEDGGQFDSDGAADGTITDPGAPGYLPLPPDASNSAPVITSGSTASVAENAPTSTAIYQASATDADAGQSLTYSLSGTDAALLNIDSNSGAVTLKASADYEAQASYRFSVTATDNAAAPLSATQAVTVSVTDVNEAPSAVALSRSSTSLAENTRIASRREVASLNITDDALGSNTVTLSGKDAGSFEVSVGKLYLQAGTVLDFETQSRYDVSVSVADSTVAGSSPVRTDFTLRVTDVNEEGPPSADSDNDQFPDALEAAHGLSVGTKDNDVFASTKFYAMQLYRDTLFREAEGEGLAYWQQVLDSGAQSRVQVAQAFLDSPEFQTHAGALARLYFAAFERIPDEAGMNHWMEQMLSQGQSLEQVAQGFADSSEFQNQYGSLDNVGFLDTLYQNVLGRSPDEAGKAYWLEQLGAGTTRGEALAGFAQSQEYQELMREEVSVTLLYVGLLGRTPEPGGYAHWLDAIDSRQGDALGAIEAFVQSQEYHDRFLPAEEVSTAALVGLPSNATGTALLNDGIG</sequence>
<keyword evidence="7" id="KW-0106">Calcium</keyword>
<organism evidence="14 15">
    <name type="scientific">Simplicispira metamorpha</name>
    <dbReference type="NCBI Taxonomy" id="80881"/>
    <lineage>
        <taxon>Bacteria</taxon>
        <taxon>Pseudomonadati</taxon>
        <taxon>Pseudomonadota</taxon>
        <taxon>Betaproteobacteria</taxon>
        <taxon>Burkholderiales</taxon>
        <taxon>Comamonadaceae</taxon>
        <taxon>Simplicispira</taxon>
    </lineage>
</organism>
<keyword evidence="11" id="KW-0325">Glycoprotein</keyword>
<dbReference type="Pfam" id="PF13946">
    <property type="entry name" value="DUF4214"/>
    <property type="match status" value="2"/>
</dbReference>
<dbReference type="OrthoDB" id="6091599at2"/>
<dbReference type="InterPro" id="IPR002126">
    <property type="entry name" value="Cadherin-like_dom"/>
</dbReference>
<evidence type="ECO:0000313" key="15">
    <source>
        <dbReference type="Proteomes" id="UP000295182"/>
    </source>
</evidence>
<reference evidence="14 15" key="1">
    <citation type="submission" date="2019-03" db="EMBL/GenBank/DDBJ databases">
        <title>Genomic Encyclopedia of Type Strains, Phase IV (KMG-IV): sequencing the most valuable type-strain genomes for metagenomic binning, comparative biology and taxonomic classification.</title>
        <authorList>
            <person name="Goeker M."/>
        </authorList>
    </citation>
    <scope>NUCLEOTIDE SEQUENCE [LARGE SCALE GENOMIC DNA]</scope>
    <source>
        <strain evidence="14 15">DSM 1837</strain>
    </source>
</reference>
<dbReference type="Pfam" id="PF13517">
    <property type="entry name" value="FG-GAP_3"/>
    <property type="match status" value="1"/>
</dbReference>
<keyword evidence="5" id="KW-0732">Signal</keyword>
<keyword evidence="15" id="KW-1185">Reference proteome</keyword>
<dbReference type="Gene3D" id="1.10.3130.20">
    <property type="entry name" value="Phycobilisome linker domain"/>
    <property type="match status" value="1"/>
</dbReference>
<dbReference type="NCBIfam" id="NF041766">
    <property type="entry name" value="choice_anch_U"/>
    <property type="match status" value="1"/>
</dbReference>
<evidence type="ECO:0000256" key="1">
    <source>
        <dbReference type="ARBA" id="ARBA00004251"/>
    </source>
</evidence>
<dbReference type="InterPro" id="IPR025282">
    <property type="entry name" value="DUF4214"/>
</dbReference>
<dbReference type="InterPro" id="IPR025592">
    <property type="entry name" value="DUF4347"/>
</dbReference>
<dbReference type="Pfam" id="PF00028">
    <property type="entry name" value="Cadherin"/>
    <property type="match status" value="1"/>
</dbReference>
<dbReference type="EMBL" id="SLXH01000051">
    <property type="protein sequence ID" value="TCP10971.1"/>
    <property type="molecule type" value="Genomic_DNA"/>
</dbReference>
<feature type="domain" description="Cadherin" evidence="13">
    <location>
        <begin position="1720"/>
        <end position="1820"/>
    </location>
</feature>
<keyword evidence="4" id="KW-0479">Metal-binding</keyword>
<evidence type="ECO:0000259" key="13">
    <source>
        <dbReference type="PROSITE" id="PS50268"/>
    </source>
</evidence>
<dbReference type="FunFam" id="2.60.40.60:FF:000123">
    <property type="entry name" value="Protocadherin beta 4"/>
    <property type="match status" value="1"/>
</dbReference>
<gene>
    <name evidence="14" type="ORF">EV674_1513</name>
</gene>
<evidence type="ECO:0000256" key="11">
    <source>
        <dbReference type="ARBA" id="ARBA00023180"/>
    </source>
</evidence>
<dbReference type="GO" id="GO:0005886">
    <property type="term" value="C:plasma membrane"/>
    <property type="evidence" value="ECO:0007669"/>
    <property type="project" value="UniProtKB-SubCell"/>
</dbReference>
<dbReference type="SUPFAM" id="SSF51126">
    <property type="entry name" value="Pectin lyase-like"/>
    <property type="match status" value="1"/>
</dbReference>
<protein>
    <submittedName>
        <fullName evidence="14">Uncharacterized protein DUF4214</fullName>
    </submittedName>
</protein>
<comment type="subcellular location">
    <subcellularLocation>
        <location evidence="1">Cell membrane</location>
        <topology evidence="1">Single-pass type I membrane protein</topology>
    </subcellularLocation>
</comment>
<evidence type="ECO:0000256" key="2">
    <source>
        <dbReference type="ARBA" id="ARBA00022475"/>
    </source>
</evidence>
<dbReference type="Proteomes" id="UP000295182">
    <property type="component" value="Unassembled WGS sequence"/>
</dbReference>
<dbReference type="Pfam" id="PF14252">
    <property type="entry name" value="DUF4347"/>
    <property type="match status" value="1"/>
</dbReference>
<dbReference type="Pfam" id="PF13205">
    <property type="entry name" value="Big_5"/>
    <property type="match status" value="2"/>
</dbReference>
<dbReference type="InterPro" id="IPR053784">
    <property type="entry name" value="Choice_anch_U_dom"/>
</dbReference>
<evidence type="ECO:0000256" key="4">
    <source>
        <dbReference type="ARBA" id="ARBA00022723"/>
    </source>
</evidence>
<dbReference type="Gene3D" id="2.60.40.60">
    <property type="entry name" value="Cadherins"/>
    <property type="match status" value="3"/>
</dbReference>
<dbReference type="CDD" id="cd11304">
    <property type="entry name" value="Cadherin_repeat"/>
    <property type="match status" value="2"/>
</dbReference>
<dbReference type="InterPro" id="IPR013517">
    <property type="entry name" value="FG-GAP"/>
</dbReference>
<keyword evidence="8" id="KW-0130">Cell adhesion</keyword>
<dbReference type="InterPro" id="IPR006644">
    <property type="entry name" value="Cadg"/>
</dbReference>